<reference evidence="9 10" key="1">
    <citation type="submission" date="2016-10" db="EMBL/GenBank/DDBJ databases">
        <authorList>
            <person name="de Groot N.N."/>
        </authorList>
    </citation>
    <scope>NUCLEOTIDE SEQUENCE [LARGE SCALE GENOMIC DNA]</scope>
    <source>
        <strain evidence="9 10">CPCC 202808</strain>
    </source>
</reference>
<keyword evidence="3 6" id="KW-0812">Transmembrane</keyword>
<evidence type="ECO:0000259" key="7">
    <source>
        <dbReference type="Pfam" id="PF00482"/>
    </source>
</evidence>
<dbReference type="Proteomes" id="UP000533017">
    <property type="component" value="Unassembled WGS sequence"/>
</dbReference>
<dbReference type="GO" id="GO:0005886">
    <property type="term" value="C:plasma membrane"/>
    <property type="evidence" value="ECO:0007669"/>
    <property type="project" value="UniProtKB-SubCell"/>
</dbReference>
<dbReference type="Pfam" id="PF00482">
    <property type="entry name" value="T2SSF"/>
    <property type="match status" value="1"/>
</dbReference>
<keyword evidence="5 6" id="KW-0472">Membrane</keyword>
<evidence type="ECO:0000256" key="5">
    <source>
        <dbReference type="ARBA" id="ARBA00023136"/>
    </source>
</evidence>
<dbReference type="OrthoDB" id="3217742at2"/>
<dbReference type="PANTHER" id="PTHR35007">
    <property type="entry name" value="INTEGRAL MEMBRANE PROTEIN-RELATED"/>
    <property type="match status" value="1"/>
</dbReference>
<dbReference type="STRING" id="504797.SAMN05421678_101331"/>
<feature type="transmembrane region" description="Helical" evidence="6">
    <location>
        <begin position="63"/>
        <end position="96"/>
    </location>
</feature>
<evidence type="ECO:0000256" key="1">
    <source>
        <dbReference type="ARBA" id="ARBA00004651"/>
    </source>
</evidence>
<evidence type="ECO:0000256" key="3">
    <source>
        <dbReference type="ARBA" id="ARBA00022692"/>
    </source>
</evidence>
<reference evidence="8 11" key="2">
    <citation type="submission" date="2020-07" db="EMBL/GenBank/DDBJ databases">
        <title>Sequencing the genomes of 1000 actinobacteria strains.</title>
        <authorList>
            <person name="Klenk H.-P."/>
        </authorList>
    </citation>
    <scope>NUCLEOTIDE SEQUENCE [LARGE SCALE GENOMIC DNA]</scope>
    <source>
        <strain evidence="8 11">DSM 45117</strain>
    </source>
</reference>
<proteinExistence type="predicted"/>
<dbReference type="EMBL" id="FOOI01000001">
    <property type="protein sequence ID" value="SFF66744.1"/>
    <property type="molecule type" value="Genomic_DNA"/>
</dbReference>
<evidence type="ECO:0000256" key="4">
    <source>
        <dbReference type="ARBA" id="ARBA00022989"/>
    </source>
</evidence>
<feature type="transmembrane region" description="Helical" evidence="6">
    <location>
        <begin position="225"/>
        <end position="242"/>
    </location>
</feature>
<protein>
    <submittedName>
        <fullName evidence="9">Tight adherence protein B</fullName>
    </submittedName>
</protein>
<keyword evidence="2" id="KW-1003">Cell membrane</keyword>
<feature type="transmembrane region" description="Helical" evidence="6">
    <location>
        <begin position="254"/>
        <end position="274"/>
    </location>
</feature>
<dbReference type="RefSeq" id="WP_092880265.1">
    <property type="nucleotide sequence ID" value="NZ_FOOI01000001.1"/>
</dbReference>
<evidence type="ECO:0000313" key="9">
    <source>
        <dbReference type="EMBL" id="SFF66744.1"/>
    </source>
</evidence>
<dbReference type="Proteomes" id="UP000199052">
    <property type="component" value="Unassembled WGS sequence"/>
</dbReference>
<name>A0A1I2KIG2_9ACTN</name>
<evidence type="ECO:0000313" key="11">
    <source>
        <dbReference type="Proteomes" id="UP000533017"/>
    </source>
</evidence>
<sequence length="287" mass="31498">MGILLGLMLGLGLVLIIRSFLKPTPKAAAKSGPSLRERLEDLLAQAGIEAVSPGQLLGACLGVGIFVFLVMFVISGAFPVALAFASFAGYGPLALVRYRARSRRQELRELWPDVVDNLASSVRAGLSLAEALTQIGVRGPEALRRPFQRFAEDYRATGRFNECLDQLKRNLADPVGDRIVESLRIAREVGGSDLGRLLRTLSSFLREDVRTRGELESRQSMTVNSARLAVAAPWLVLGFMSFQRDVIARYNSPLGFFILVVGAALCAVAYRLMLRIGRLPEEQRVLR</sequence>
<dbReference type="AlphaFoldDB" id="A0A1I2KIG2"/>
<dbReference type="EMBL" id="JACBZA010000001">
    <property type="protein sequence ID" value="NYH84473.1"/>
    <property type="molecule type" value="Genomic_DNA"/>
</dbReference>
<gene>
    <name evidence="8" type="ORF">FHR37_003324</name>
    <name evidence="9" type="ORF">SAMN05421678_101331</name>
</gene>
<comment type="subcellular location">
    <subcellularLocation>
        <location evidence="1">Cell membrane</location>
        <topology evidence="1">Multi-pass membrane protein</topology>
    </subcellularLocation>
</comment>
<evidence type="ECO:0000256" key="6">
    <source>
        <dbReference type="SAM" id="Phobius"/>
    </source>
</evidence>
<evidence type="ECO:0000313" key="10">
    <source>
        <dbReference type="Proteomes" id="UP000199052"/>
    </source>
</evidence>
<feature type="domain" description="Type II secretion system protein GspF" evidence="7">
    <location>
        <begin position="116"/>
        <end position="240"/>
    </location>
</feature>
<organism evidence="9 10">
    <name type="scientific">Actinopolymorpha cephalotaxi</name>
    <dbReference type="NCBI Taxonomy" id="504797"/>
    <lineage>
        <taxon>Bacteria</taxon>
        <taxon>Bacillati</taxon>
        <taxon>Actinomycetota</taxon>
        <taxon>Actinomycetes</taxon>
        <taxon>Propionibacteriales</taxon>
        <taxon>Actinopolymorphaceae</taxon>
        <taxon>Actinopolymorpha</taxon>
    </lineage>
</organism>
<accession>A0A1I2KIG2</accession>
<keyword evidence="11" id="KW-1185">Reference proteome</keyword>
<evidence type="ECO:0000313" key="8">
    <source>
        <dbReference type="EMBL" id="NYH84473.1"/>
    </source>
</evidence>
<dbReference type="InterPro" id="IPR018076">
    <property type="entry name" value="T2SS_GspF_dom"/>
</dbReference>
<keyword evidence="4 6" id="KW-1133">Transmembrane helix</keyword>
<evidence type="ECO:0000256" key="2">
    <source>
        <dbReference type="ARBA" id="ARBA00022475"/>
    </source>
</evidence>
<dbReference type="PANTHER" id="PTHR35007:SF1">
    <property type="entry name" value="PILUS ASSEMBLY PROTEIN"/>
    <property type="match status" value="1"/>
</dbReference>